<evidence type="ECO:0000313" key="1">
    <source>
        <dbReference type="EMBL" id="OGD09348.1"/>
    </source>
</evidence>
<organism evidence="1 2">
    <name type="scientific">Candidatus Amesbacteria bacterium RIFOXYB1_FULL_44_23</name>
    <dbReference type="NCBI Taxonomy" id="1797263"/>
    <lineage>
        <taxon>Bacteria</taxon>
        <taxon>Candidatus Amesiibacteriota</taxon>
    </lineage>
</organism>
<name>A0A1F4ZT83_9BACT</name>
<gene>
    <name evidence="1" type="ORF">A2397_04960</name>
</gene>
<proteinExistence type="predicted"/>
<dbReference type="AlphaFoldDB" id="A0A1F4ZT83"/>
<protein>
    <submittedName>
        <fullName evidence="1">Uncharacterized protein</fullName>
    </submittedName>
</protein>
<evidence type="ECO:0000313" key="2">
    <source>
        <dbReference type="Proteomes" id="UP000176424"/>
    </source>
</evidence>
<sequence length="129" mass="15068">MNSSTSNKENKQKIKDLMDRLDCLTMIKIDMSIHEAQEVLDDFARIQIFLNESTCYPSPYKPESLLPRKKDKIENAFAIAMRYENDPERKNTLYLNYCNLIDSFRPDNEAERLNTNMLQNLTASGNLVR</sequence>
<dbReference type="EMBL" id="MEXR01000033">
    <property type="protein sequence ID" value="OGD09348.1"/>
    <property type="molecule type" value="Genomic_DNA"/>
</dbReference>
<accession>A0A1F4ZT83</accession>
<dbReference type="STRING" id="1797263.A2397_04960"/>
<reference evidence="1 2" key="1">
    <citation type="journal article" date="2016" name="Nat. Commun.">
        <title>Thousands of microbial genomes shed light on interconnected biogeochemical processes in an aquifer system.</title>
        <authorList>
            <person name="Anantharaman K."/>
            <person name="Brown C.T."/>
            <person name="Hug L.A."/>
            <person name="Sharon I."/>
            <person name="Castelle C.J."/>
            <person name="Probst A.J."/>
            <person name="Thomas B.C."/>
            <person name="Singh A."/>
            <person name="Wilkins M.J."/>
            <person name="Karaoz U."/>
            <person name="Brodie E.L."/>
            <person name="Williams K.H."/>
            <person name="Hubbard S.S."/>
            <person name="Banfield J.F."/>
        </authorList>
    </citation>
    <scope>NUCLEOTIDE SEQUENCE [LARGE SCALE GENOMIC DNA]</scope>
</reference>
<comment type="caution">
    <text evidence="1">The sequence shown here is derived from an EMBL/GenBank/DDBJ whole genome shotgun (WGS) entry which is preliminary data.</text>
</comment>
<dbReference type="Proteomes" id="UP000176424">
    <property type="component" value="Unassembled WGS sequence"/>
</dbReference>